<dbReference type="InterPro" id="IPR011576">
    <property type="entry name" value="Pyridox_Oxase_N"/>
</dbReference>
<dbReference type="InterPro" id="IPR012349">
    <property type="entry name" value="Split_barrel_FMN-bd"/>
</dbReference>
<organism evidence="2 3">
    <name type="scientific">Pseudoteredinibacter isoporae</name>
    <dbReference type="NCBI Taxonomy" id="570281"/>
    <lineage>
        <taxon>Bacteria</taxon>
        <taxon>Pseudomonadati</taxon>
        <taxon>Pseudomonadota</taxon>
        <taxon>Gammaproteobacteria</taxon>
        <taxon>Cellvibrionales</taxon>
        <taxon>Cellvibrionaceae</taxon>
        <taxon>Pseudoteredinibacter</taxon>
    </lineage>
</organism>
<dbReference type="RefSeq" id="WP_166848638.1">
    <property type="nucleotide sequence ID" value="NZ_JAAONY010000001.1"/>
</dbReference>
<dbReference type="Gene3D" id="2.30.110.10">
    <property type="entry name" value="Electron Transport, Fmn-binding Protein, Chain A"/>
    <property type="match status" value="1"/>
</dbReference>
<dbReference type="EMBL" id="JACHHT010000001">
    <property type="protein sequence ID" value="MBB6521380.1"/>
    <property type="molecule type" value="Genomic_DNA"/>
</dbReference>
<dbReference type="PANTHER" id="PTHR42815:SF2">
    <property type="entry name" value="FAD-BINDING, PUTATIVE (AFU_ORTHOLOGUE AFUA_6G07600)-RELATED"/>
    <property type="match status" value="1"/>
</dbReference>
<protein>
    <recommendedName>
        <fullName evidence="1">Pyridoxamine 5'-phosphate oxidase N-terminal domain-containing protein</fullName>
    </recommendedName>
</protein>
<comment type="caution">
    <text evidence="2">The sequence shown here is derived from an EMBL/GenBank/DDBJ whole genome shotgun (WGS) entry which is preliminary data.</text>
</comment>
<dbReference type="Proteomes" id="UP000528457">
    <property type="component" value="Unassembled WGS sequence"/>
</dbReference>
<dbReference type="Pfam" id="PF01243">
    <property type="entry name" value="PNPOx_N"/>
    <property type="match status" value="1"/>
</dbReference>
<evidence type="ECO:0000313" key="3">
    <source>
        <dbReference type="Proteomes" id="UP000528457"/>
    </source>
</evidence>
<evidence type="ECO:0000313" key="2">
    <source>
        <dbReference type="EMBL" id="MBB6521380.1"/>
    </source>
</evidence>
<dbReference type="InParanoid" id="A0A7X0JTY2"/>
<proteinExistence type="predicted"/>
<dbReference type="PANTHER" id="PTHR42815">
    <property type="entry name" value="FAD-BINDING, PUTATIVE (AFU_ORTHOLOGUE AFUA_6G07600)-RELATED"/>
    <property type="match status" value="1"/>
</dbReference>
<dbReference type="SUPFAM" id="SSF50475">
    <property type="entry name" value="FMN-binding split barrel"/>
    <property type="match status" value="1"/>
</dbReference>
<feature type="domain" description="Pyridoxamine 5'-phosphate oxidase N-terminal" evidence="1">
    <location>
        <begin position="134"/>
        <end position="229"/>
    </location>
</feature>
<accession>A0A7X0JTY2</accession>
<sequence length="309" mass="34643">MNKRLQMELDDICLEIIEHSRLYVLASADNKRAIKLCSIDTLSLLNMKQLFLSADIASKDIVSNEKQAESSVSLYFLMPGIGHGLRVNGEMHLEKEGARIDIRCAYLHCARAAARAKLWADLESTEHRYQNVNVETMLQYSAYLFLKTRNSRGQVELSPRGDLPGFVKNVAPNNLFIPERPGNKVAVSLRNILQDERVELLMFLPGSCSLMRVVGKARLSTDPEYLEMTRVGNKPPKVGILLRDCQFSMINSEALNALQKDMQNGLFTVPTVKSFSKAFSEHTSGKGLKGKLAHIVIDGVVKKDMRSLY</sequence>
<gene>
    <name evidence="2" type="ORF">HNR48_001658</name>
</gene>
<name>A0A7X0JTY2_9GAMM</name>
<reference evidence="2 3" key="1">
    <citation type="submission" date="2020-08" db="EMBL/GenBank/DDBJ databases">
        <title>Genomic Encyclopedia of Type Strains, Phase IV (KMG-IV): sequencing the most valuable type-strain genomes for metagenomic binning, comparative biology and taxonomic classification.</title>
        <authorList>
            <person name="Goeker M."/>
        </authorList>
    </citation>
    <scope>NUCLEOTIDE SEQUENCE [LARGE SCALE GENOMIC DNA]</scope>
    <source>
        <strain evidence="2 3">DSM 22368</strain>
    </source>
</reference>
<evidence type="ECO:0000259" key="1">
    <source>
        <dbReference type="Pfam" id="PF01243"/>
    </source>
</evidence>
<keyword evidence="3" id="KW-1185">Reference proteome</keyword>
<dbReference type="AlphaFoldDB" id="A0A7X0JTY2"/>